<keyword evidence="3" id="KW-1185">Reference proteome</keyword>
<dbReference type="InterPro" id="IPR051531">
    <property type="entry name" value="N-acetyltransferase"/>
</dbReference>
<organism evidence="2 3">
    <name type="scientific">Qipengyuania qiaonensis</name>
    <dbReference type="NCBI Taxonomy" id="2867240"/>
    <lineage>
        <taxon>Bacteria</taxon>
        <taxon>Pseudomonadati</taxon>
        <taxon>Pseudomonadota</taxon>
        <taxon>Alphaproteobacteria</taxon>
        <taxon>Sphingomonadales</taxon>
        <taxon>Erythrobacteraceae</taxon>
        <taxon>Qipengyuania</taxon>
    </lineage>
</organism>
<comment type="caution">
    <text evidence="2">The sequence shown here is derived from an EMBL/GenBank/DDBJ whole genome shotgun (WGS) entry which is preliminary data.</text>
</comment>
<dbReference type="PANTHER" id="PTHR43792:SF16">
    <property type="entry name" value="N-ACETYLTRANSFERASE DOMAIN-CONTAINING PROTEIN"/>
    <property type="match status" value="1"/>
</dbReference>
<gene>
    <name evidence="2" type="ORF">K3174_16095</name>
</gene>
<reference evidence="2 3" key="1">
    <citation type="submission" date="2021-08" db="EMBL/GenBank/DDBJ databases">
        <title>Comparative Genomics Analysis of the Genus Qipengyuania Reveals Extensive Genetic Diversity and Metabolic Versatility, Including the Description of Fifteen Novel Species.</title>
        <authorList>
            <person name="Liu Y."/>
        </authorList>
    </citation>
    <scope>NUCLEOTIDE SEQUENCE [LARGE SCALE GENOMIC DNA]</scope>
    <source>
        <strain evidence="2 3">6D47A</strain>
    </source>
</reference>
<evidence type="ECO:0000313" key="2">
    <source>
        <dbReference type="EMBL" id="MBX7484052.1"/>
    </source>
</evidence>
<dbReference type="Proteomes" id="UP000755104">
    <property type="component" value="Unassembled WGS sequence"/>
</dbReference>
<feature type="domain" description="N-acetyltransferase" evidence="1">
    <location>
        <begin position="12"/>
        <end position="177"/>
    </location>
</feature>
<evidence type="ECO:0000313" key="3">
    <source>
        <dbReference type="Proteomes" id="UP000755104"/>
    </source>
</evidence>
<evidence type="ECO:0000259" key="1">
    <source>
        <dbReference type="PROSITE" id="PS51186"/>
    </source>
</evidence>
<sequence>MAVTELDHPGTSRLRFNIPGVSDLDDMIAMWSDPEVAKYIGGKPSSSEEVWQRLLRYRGHWALNRFGYWVVRDQSSDTYVGEVGFADWRRENLPEIAQLPECGWALSPAMQGKGLAREAIEAVLAWSDAQGSMPETVCMIAPGNTRSIELAERQGFREVAEREYKGATTKLFKRTISSGG</sequence>
<proteinExistence type="predicted"/>
<dbReference type="Pfam" id="PF13302">
    <property type="entry name" value="Acetyltransf_3"/>
    <property type="match status" value="1"/>
</dbReference>
<dbReference type="InterPro" id="IPR016181">
    <property type="entry name" value="Acyl_CoA_acyltransferase"/>
</dbReference>
<protein>
    <submittedName>
        <fullName evidence="2">GNAT family N-acetyltransferase</fullName>
    </submittedName>
</protein>
<dbReference type="SUPFAM" id="SSF55729">
    <property type="entry name" value="Acyl-CoA N-acyltransferases (Nat)"/>
    <property type="match status" value="1"/>
</dbReference>
<dbReference type="RefSeq" id="WP_221560460.1">
    <property type="nucleotide sequence ID" value="NZ_JAIGNO010000018.1"/>
</dbReference>
<dbReference type="InterPro" id="IPR000182">
    <property type="entry name" value="GNAT_dom"/>
</dbReference>
<dbReference type="PROSITE" id="PS51186">
    <property type="entry name" value="GNAT"/>
    <property type="match status" value="1"/>
</dbReference>
<name>A0ABS7J9S0_9SPHN</name>
<accession>A0ABS7J9S0</accession>
<dbReference type="PANTHER" id="PTHR43792">
    <property type="entry name" value="GNAT FAMILY, PUTATIVE (AFU_ORTHOLOGUE AFUA_3G00765)-RELATED-RELATED"/>
    <property type="match status" value="1"/>
</dbReference>
<dbReference type="Gene3D" id="3.40.630.30">
    <property type="match status" value="1"/>
</dbReference>
<dbReference type="EMBL" id="JAIGNO010000018">
    <property type="protein sequence ID" value="MBX7484052.1"/>
    <property type="molecule type" value="Genomic_DNA"/>
</dbReference>